<keyword evidence="1" id="KW-1133">Transmembrane helix</keyword>
<keyword evidence="1" id="KW-0812">Transmembrane</keyword>
<organism evidence="2 3">
    <name type="scientific">Phlyctema vagabunda</name>
    <dbReference type="NCBI Taxonomy" id="108571"/>
    <lineage>
        <taxon>Eukaryota</taxon>
        <taxon>Fungi</taxon>
        <taxon>Dikarya</taxon>
        <taxon>Ascomycota</taxon>
        <taxon>Pezizomycotina</taxon>
        <taxon>Leotiomycetes</taxon>
        <taxon>Helotiales</taxon>
        <taxon>Dermateaceae</taxon>
        <taxon>Phlyctema</taxon>
    </lineage>
</organism>
<gene>
    <name evidence="2" type="ORF">PVAG01_01775</name>
</gene>
<evidence type="ECO:0000313" key="3">
    <source>
        <dbReference type="Proteomes" id="UP001629113"/>
    </source>
</evidence>
<keyword evidence="1" id="KW-0472">Membrane</keyword>
<name>A0ABR4PY52_9HELO</name>
<evidence type="ECO:0000313" key="2">
    <source>
        <dbReference type="EMBL" id="KAL3428266.1"/>
    </source>
</evidence>
<comment type="caution">
    <text evidence="2">The sequence shown here is derived from an EMBL/GenBank/DDBJ whole genome shotgun (WGS) entry which is preliminary data.</text>
</comment>
<feature type="transmembrane region" description="Helical" evidence="1">
    <location>
        <begin position="46"/>
        <end position="67"/>
    </location>
</feature>
<dbReference type="Proteomes" id="UP001629113">
    <property type="component" value="Unassembled WGS sequence"/>
</dbReference>
<accession>A0ABR4PY52</accession>
<protein>
    <submittedName>
        <fullName evidence="2">Uncharacterized protein</fullName>
    </submittedName>
</protein>
<keyword evidence="3" id="KW-1185">Reference proteome</keyword>
<reference evidence="2 3" key="1">
    <citation type="submission" date="2024-06" db="EMBL/GenBank/DDBJ databases">
        <title>Complete genome of Phlyctema vagabunda strain 19-DSS-EL-015.</title>
        <authorList>
            <person name="Fiorenzani C."/>
        </authorList>
    </citation>
    <scope>NUCLEOTIDE SEQUENCE [LARGE SCALE GENOMIC DNA]</scope>
    <source>
        <strain evidence="2 3">19-DSS-EL-015</strain>
    </source>
</reference>
<proteinExistence type="predicted"/>
<dbReference type="EMBL" id="JBFCZG010000001">
    <property type="protein sequence ID" value="KAL3428266.1"/>
    <property type="molecule type" value="Genomic_DNA"/>
</dbReference>
<sequence>MESRKSIMTWIQEQMSAFFLQRASGGGEEGDDGMSEQRGGFQVTPLIVGLVGGAFVSWLCLFLVNLYEKRQKKTKAKPVNTIKLRDGREVVFKRKD</sequence>
<evidence type="ECO:0000256" key="1">
    <source>
        <dbReference type="SAM" id="Phobius"/>
    </source>
</evidence>